<dbReference type="InterPro" id="IPR002686">
    <property type="entry name" value="Transposase_17"/>
</dbReference>
<reference evidence="3 4" key="1">
    <citation type="journal article" date="2014" name="BMC Genomics">
        <title>Comparison of environmental and isolate Sulfobacillus genomes reveals diverse carbon, sulfur, nitrogen, and hydrogen metabolisms.</title>
        <authorList>
            <person name="Justice N.B."/>
            <person name="Norman A."/>
            <person name="Brown C.T."/>
            <person name="Singh A."/>
            <person name="Thomas B.C."/>
            <person name="Banfield J.F."/>
        </authorList>
    </citation>
    <scope>NUCLEOTIDE SEQUENCE [LARGE SCALE GENOMIC DNA]</scope>
    <source>
        <strain evidence="3">AMDSBA5</strain>
    </source>
</reference>
<dbReference type="Proteomes" id="UP000242705">
    <property type="component" value="Unassembled WGS sequence"/>
</dbReference>
<dbReference type="GO" id="GO:0006313">
    <property type="term" value="P:DNA transposition"/>
    <property type="evidence" value="ECO:0007669"/>
    <property type="project" value="InterPro"/>
</dbReference>
<accession>A0A2T2WYS8</accession>
<gene>
    <name evidence="3" type="ORF">C7B47_08505</name>
</gene>
<dbReference type="GO" id="GO:0004803">
    <property type="term" value="F:transposase activity"/>
    <property type="evidence" value="ECO:0007669"/>
    <property type="project" value="InterPro"/>
</dbReference>
<sequence length="77" mass="8884">MLARCAIAEPLHNYAKPSFWHRVYDVESVVQASLETVKRYIEAQGTKENRARQPNGRCPLDPLLATPKPRMRKHDVQ</sequence>
<dbReference type="GO" id="GO:0003677">
    <property type="term" value="F:DNA binding"/>
    <property type="evidence" value="ECO:0007669"/>
    <property type="project" value="InterPro"/>
</dbReference>
<evidence type="ECO:0000259" key="2">
    <source>
        <dbReference type="Pfam" id="PF01797"/>
    </source>
</evidence>
<dbReference type="Pfam" id="PF01797">
    <property type="entry name" value="Y1_Tnp"/>
    <property type="match status" value="1"/>
</dbReference>
<protein>
    <recommendedName>
        <fullName evidence="2">Transposase IS200-like domain-containing protein</fullName>
    </recommendedName>
</protein>
<dbReference type="InterPro" id="IPR036515">
    <property type="entry name" value="Transposase_17_sf"/>
</dbReference>
<evidence type="ECO:0000313" key="4">
    <source>
        <dbReference type="Proteomes" id="UP000242705"/>
    </source>
</evidence>
<dbReference type="AlphaFoldDB" id="A0A2T2WYS8"/>
<evidence type="ECO:0000256" key="1">
    <source>
        <dbReference type="SAM" id="MobiDB-lite"/>
    </source>
</evidence>
<proteinExistence type="predicted"/>
<dbReference type="EMBL" id="PXYX01000013">
    <property type="protein sequence ID" value="PSR27383.1"/>
    <property type="molecule type" value="Genomic_DNA"/>
</dbReference>
<evidence type="ECO:0000313" key="3">
    <source>
        <dbReference type="EMBL" id="PSR27383.1"/>
    </source>
</evidence>
<feature type="region of interest" description="Disordered" evidence="1">
    <location>
        <begin position="44"/>
        <end position="77"/>
    </location>
</feature>
<organism evidence="3 4">
    <name type="scientific">Sulfobacillus thermosulfidooxidans</name>
    <dbReference type="NCBI Taxonomy" id="28034"/>
    <lineage>
        <taxon>Bacteria</taxon>
        <taxon>Bacillati</taxon>
        <taxon>Bacillota</taxon>
        <taxon>Clostridia</taxon>
        <taxon>Eubacteriales</taxon>
        <taxon>Clostridiales Family XVII. Incertae Sedis</taxon>
        <taxon>Sulfobacillus</taxon>
    </lineage>
</organism>
<name>A0A2T2WYS8_SULTH</name>
<feature type="domain" description="Transposase IS200-like" evidence="2">
    <location>
        <begin position="12"/>
        <end position="44"/>
    </location>
</feature>
<comment type="caution">
    <text evidence="3">The sequence shown here is derived from an EMBL/GenBank/DDBJ whole genome shotgun (WGS) entry which is preliminary data.</text>
</comment>
<dbReference type="Gene3D" id="3.30.70.1290">
    <property type="entry name" value="Transposase IS200-like"/>
    <property type="match status" value="1"/>
</dbReference>
<dbReference type="SUPFAM" id="SSF143422">
    <property type="entry name" value="Transposase IS200-like"/>
    <property type="match status" value="1"/>
</dbReference>